<dbReference type="GO" id="GO:0043565">
    <property type="term" value="F:sequence-specific DNA binding"/>
    <property type="evidence" value="ECO:0007669"/>
    <property type="project" value="TreeGrafter"/>
</dbReference>
<feature type="domain" description="HTH lysR-type" evidence="6">
    <location>
        <begin position="1"/>
        <end position="58"/>
    </location>
</feature>
<dbReference type="InterPro" id="IPR005119">
    <property type="entry name" value="LysR_subst-bd"/>
</dbReference>
<dbReference type="EMBL" id="CM000833">
    <property type="protein sequence ID" value="EET03593.1"/>
    <property type="molecule type" value="Genomic_DNA"/>
</dbReference>
<evidence type="ECO:0000256" key="2">
    <source>
        <dbReference type="ARBA" id="ARBA00023015"/>
    </source>
</evidence>
<dbReference type="SUPFAM" id="SSF46785">
    <property type="entry name" value="Winged helix' DNA-binding domain"/>
    <property type="match status" value="1"/>
</dbReference>
<dbReference type="HOGENOM" id="CLU_039613_6_3_4"/>
<dbReference type="PANTHER" id="PTHR30427:SF1">
    <property type="entry name" value="TRANSCRIPTIONAL ACTIVATOR PROTEIN LYSR"/>
    <property type="match status" value="1"/>
</dbReference>
<dbReference type="RefSeq" id="WP_004529703.1">
    <property type="nucleotide sequence ID" value="NZ_CM000833.1"/>
</dbReference>
<dbReference type="InterPro" id="IPR000847">
    <property type="entry name" value="LysR_HTH_N"/>
</dbReference>
<keyword evidence="2" id="KW-0805">Transcription regulation</keyword>
<sequence>MRLRHIEVFHAIMRTGSLSKAAQLLCVSQPAVSKVLAHAEQNLGIRLFSRAHGRLLPTREAELLFGETQKLQSNLERIRALARNLALQPEGQLRVGCLPSLGLSLIPQAVKAFRDDYPRVALKIQTLHTDALLNALLTRDLDVAVAIDPPARPGITSAELGRTAVVSVGPPDDDAPDAPLSLHAFMEGESIGIGTEDPLGDAIGNALEAFGEDRVTMVEAHTWYVARALAARGVGRVLLDELTARAPGEPVTIRPIEPALSVGVFALWRDGGLDSHAGATFVDALRAPFGEPSGKPPSMRAPGAPKRRAR</sequence>
<evidence type="ECO:0000256" key="3">
    <source>
        <dbReference type="ARBA" id="ARBA00023125"/>
    </source>
</evidence>
<dbReference type="PANTHER" id="PTHR30427">
    <property type="entry name" value="TRANSCRIPTIONAL ACTIVATOR PROTEIN LYSR"/>
    <property type="match status" value="1"/>
</dbReference>
<evidence type="ECO:0000256" key="5">
    <source>
        <dbReference type="SAM" id="MobiDB-lite"/>
    </source>
</evidence>
<dbReference type="InterPro" id="IPR036388">
    <property type="entry name" value="WH-like_DNA-bd_sf"/>
</dbReference>
<dbReference type="AlphaFoldDB" id="A0A0E1VRV5"/>
<organism evidence="7">
    <name type="scientific">Burkholderia pseudomallei 1710a</name>
    <dbReference type="NCBI Taxonomy" id="320371"/>
    <lineage>
        <taxon>Bacteria</taxon>
        <taxon>Pseudomonadati</taxon>
        <taxon>Pseudomonadota</taxon>
        <taxon>Betaproteobacteria</taxon>
        <taxon>Burkholderiales</taxon>
        <taxon>Burkholderiaceae</taxon>
        <taxon>Burkholderia</taxon>
        <taxon>pseudomallei group</taxon>
    </lineage>
</organism>
<dbReference type="SUPFAM" id="SSF53850">
    <property type="entry name" value="Periplasmic binding protein-like II"/>
    <property type="match status" value="1"/>
</dbReference>
<evidence type="ECO:0000256" key="1">
    <source>
        <dbReference type="ARBA" id="ARBA00009437"/>
    </source>
</evidence>
<dbReference type="InterPro" id="IPR036390">
    <property type="entry name" value="WH_DNA-bd_sf"/>
</dbReference>
<dbReference type="GO" id="GO:0009089">
    <property type="term" value="P:lysine biosynthetic process via diaminopimelate"/>
    <property type="evidence" value="ECO:0007669"/>
    <property type="project" value="TreeGrafter"/>
</dbReference>
<dbReference type="PROSITE" id="PS50931">
    <property type="entry name" value="HTH_LYSR"/>
    <property type="match status" value="1"/>
</dbReference>
<keyword evidence="3" id="KW-0238">DNA-binding</keyword>
<dbReference type="Pfam" id="PF00126">
    <property type="entry name" value="HTH_1"/>
    <property type="match status" value="1"/>
</dbReference>
<dbReference type="PRINTS" id="PR00039">
    <property type="entry name" value="HTHLYSR"/>
</dbReference>
<dbReference type="Gene3D" id="3.40.190.10">
    <property type="entry name" value="Periplasmic binding protein-like II"/>
    <property type="match status" value="2"/>
</dbReference>
<feature type="region of interest" description="Disordered" evidence="5">
    <location>
        <begin position="288"/>
        <end position="310"/>
    </location>
</feature>
<evidence type="ECO:0000259" key="6">
    <source>
        <dbReference type="PROSITE" id="PS50931"/>
    </source>
</evidence>
<dbReference type="GO" id="GO:0010628">
    <property type="term" value="P:positive regulation of gene expression"/>
    <property type="evidence" value="ECO:0007669"/>
    <property type="project" value="TreeGrafter"/>
</dbReference>
<protein>
    <submittedName>
        <fullName evidence="7">Transcriptional regulator, LysR family</fullName>
    </submittedName>
</protein>
<reference evidence="7" key="1">
    <citation type="submission" date="2009-05" db="EMBL/GenBank/DDBJ databases">
        <authorList>
            <person name="Harkins D.M."/>
            <person name="DeShazer D."/>
            <person name="Woods D.E."/>
            <person name="Brinkac L.M."/>
            <person name="Brown K.A."/>
            <person name="Hung G.C."/>
            <person name="Tuanyok A."/>
            <person name="Zhang B."/>
            <person name="Nierman W.C."/>
        </authorList>
    </citation>
    <scope>NUCLEOTIDE SEQUENCE [LARGE SCALE GENOMIC DNA]</scope>
    <source>
        <strain evidence="7">1710a</strain>
    </source>
</reference>
<gene>
    <name evidence="7" type="ORF">BURPS1710A_A2708</name>
</gene>
<accession>A0A0E1VRV5</accession>
<dbReference type="GO" id="GO:0003700">
    <property type="term" value="F:DNA-binding transcription factor activity"/>
    <property type="evidence" value="ECO:0007669"/>
    <property type="project" value="InterPro"/>
</dbReference>
<proteinExistence type="inferred from homology"/>
<name>A0A0E1VRV5_BURPE</name>
<dbReference type="Pfam" id="PF03466">
    <property type="entry name" value="LysR_substrate"/>
    <property type="match status" value="1"/>
</dbReference>
<dbReference type="Proteomes" id="UP000001812">
    <property type="component" value="Chromosome II"/>
</dbReference>
<keyword evidence="4" id="KW-0804">Transcription</keyword>
<evidence type="ECO:0000256" key="4">
    <source>
        <dbReference type="ARBA" id="ARBA00023163"/>
    </source>
</evidence>
<dbReference type="Gene3D" id="1.10.10.10">
    <property type="entry name" value="Winged helix-like DNA-binding domain superfamily/Winged helix DNA-binding domain"/>
    <property type="match status" value="1"/>
</dbReference>
<evidence type="ECO:0000313" key="7">
    <source>
        <dbReference type="EMBL" id="EET03593.1"/>
    </source>
</evidence>
<comment type="similarity">
    <text evidence="1">Belongs to the LysR transcriptional regulatory family.</text>
</comment>